<evidence type="ECO:0000256" key="2">
    <source>
        <dbReference type="ARBA" id="ARBA00010527"/>
    </source>
</evidence>
<evidence type="ECO:0000256" key="7">
    <source>
        <dbReference type="ARBA" id="ARBA00022927"/>
    </source>
</evidence>
<protein>
    <recommendedName>
        <fullName evidence="3">Membrane protein insertase YidC</fullName>
    </recommendedName>
    <alternativeName>
        <fullName evidence="15">Foldase YidC</fullName>
    </alternativeName>
    <alternativeName>
        <fullName evidence="14">Membrane integrase YidC</fullName>
    </alternativeName>
    <alternativeName>
        <fullName evidence="13">Membrane protein YidC</fullName>
    </alternativeName>
</protein>
<dbReference type="GO" id="GO:0015031">
    <property type="term" value="P:protein transport"/>
    <property type="evidence" value="ECO:0007669"/>
    <property type="project" value="UniProtKB-KW"/>
</dbReference>
<evidence type="ECO:0000256" key="16">
    <source>
        <dbReference type="RuleBase" id="RU003945"/>
    </source>
</evidence>
<dbReference type="CDD" id="cd20070">
    <property type="entry name" value="5TM_YidC_Alb3"/>
    <property type="match status" value="1"/>
</dbReference>
<feature type="domain" description="Membrane insertase YidC/Oxa/ALB C-terminal" evidence="19">
    <location>
        <begin position="39"/>
        <end position="261"/>
    </location>
</feature>
<keyword evidence="10" id="KW-0143">Chaperone</keyword>
<organism evidence="20 21">
    <name type="scientific">Winkia neuii</name>
    <dbReference type="NCBI Taxonomy" id="33007"/>
    <lineage>
        <taxon>Bacteria</taxon>
        <taxon>Bacillati</taxon>
        <taxon>Actinomycetota</taxon>
        <taxon>Actinomycetes</taxon>
        <taxon>Actinomycetales</taxon>
        <taxon>Actinomycetaceae</taxon>
        <taxon>Winkia</taxon>
    </lineage>
</organism>
<evidence type="ECO:0000256" key="18">
    <source>
        <dbReference type="SAM" id="Phobius"/>
    </source>
</evidence>
<evidence type="ECO:0000256" key="9">
    <source>
        <dbReference type="ARBA" id="ARBA00023136"/>
    </source>
</evidence>
<dbReference type="GeneID" id="35866066"/>
<evidence type="ECO:0000313" key="20">
    <source>
        <dbReference type="EMBL" id="PKY73086.1"/>
    </source>
</evidence>
<feature type="transmembrane region" description="Helical" evidence="18">
    <location>
        <begin position="226"/>
        <end position="248"/>
    </location>
</feature>
<evidence type="ECO:0000256" key="10">
    <source>
        <dbReference type="ARBA" id="ARBA00023186"/>
    </source>
</evidence>
<evidence type="ECO:0000256" key="3">
    <source>
        <dbReference type="ARBA" id="ARBA00015325"/>
    </source>
</evidence>
<evidence type="ECO:0000256" key="11">
    <source>
        <dbReference type="ARBA" id="ARBA00025034"/>
    </source>
</evidence>
<dbReference type="AlphaFoldDB" id="A0A2I1IPN1"/>
<keyword evidence="5" id="KW-1003">Cell membrane</keyword>
<dbReference type="GO" id="GO:0051205">
    <property type="term" value="P:protein insertion into membrane"/>
    <property type="evidence" value="ECO:0007669"/>
    <property type="project" value="TreeGrafter"/>
</dbReference>
<dbReference type="GO" id="GO:0005886">
    <property type="term" value="C:plasma membrane"/>
    <property type="evidence" value="ECO:0007669"/>
    <property type="project" value="UniProtKB-SubCell"/>
</dbReference>
<comment type="subunit">
    <text evidence="12">Interacts with the Sec translocase complex via SecD. Specifically interacts with transmembrane segments of nascent integral membrane proteins during membrane integration.</text>
</comment>
<evidence type="ECO:0000256" key="4">
    <source>
        <dbReference type="ARBA" id="ARBA00022448"/>
    </source>
</evidence>
<name>A0A2I1IPN1_9ACTO</name>
<feature type="compositionally biased region" description="Basic and acidic residues" evidence="17">
    <location>
        <begin position="439"/>
        <end position="454"/>
    </location>
</feature>
<sequence>MGWYDTILFPIKWLIAWIMYGVHEGLTFLGFSGGAGPAWVLAIVGLTLIIRGAIWPLYLKQIKSSRSMQVVQPEMMKIREKYKGRKDQVSQQQMSQETMALYKKYGVSPMASCWPMLVQLPIFAALFRLLFSLGAVANGTYAKPAIGPIDASLANEIQHSTFFGAPLSTSMVNAPDWGTKIVALALIILMMLTQFLTMRQLTMKNMPASALSGDNPMARMNKSMMYTMPLIMAFSGWALPIGVLVYWATTNIFTTFQQAFVLWRMPTPGSPAHDRLIEKNKGKYATYREEREAEYNGELAKLGVSDEQVKGAATKISKAAAKGNDDANAVLADNPDKDKLLRGVELRAEMLEEMRQRRVKLQLENEKPKPRTKETFMEKMMKKAEEQNKLQQQAQRVSGTQKGQQRYQPSRNMSKAERAAEAKRRRNLAQPNNGKGKGKLSDDEIQRRRVERQRAARAKRKKKNQK</sequence>
<feature type="compositionally biased region" description="Basic residues" evidence="17">
    <location>
        <begin position="455"/>
        <end position="466"/>
    </location>
</feature>
<feature type="transmembrane region" description="Helical" evidence="18">
    <location>
        <begin position="38"/>
        <end position="59"/>
    </location>
</feature>
<gene>
    <name evidence="20" type="ORF">CYJ19_00380</name>
</gene>
<evidence type="ECO:0000256" key="15">
    <source>
        <dbReference type="ARBA" id="ARBA00033342"/>
    </source>
</evidence>
<dbReference type="RefSeq" id="WP_024330831.1">
    <property type="nucleotide sequence ID" value="NZ_JASOXK010000011.1"/>
</dbReference>
<dbReference type="NCBIfam" id="TIGR03592">
    <property type="entry name" value="yidC_oxa1_cterm"/>
    <property type="match status" value="1"/>
</dbReference>
<keyword evidence="9 18" id="KW-0472">Membrane</keyword>
<dbReference type="Proteomes" id="UP000235122">
    <property type="component" value="Unassembled WGS sequence"/>
</dbReference>
<feature type="transmembrane region" description="Helical" evidence="18">
    <location>
        <begin position="12"/>
        <end position="32"/>
    </location>
</feature>
<dbReference type="PANTHER" id="PTHR12428:SF65">
    <property type="entry name" value="CYTOCHROME C OXIDASE ASSEMBLY PROTEIN COX18, MITOCHONDRIAL"/>
    <property type="match status" value="1"/>
</dbReference>
<evidence type="ECO:0000313" key="21">
    <source>
        <dbReference type="Proteomes" id="UP000235122"/>
    </source>
</evidence>
<reference evidence="20 21" key="1">
    <citation type="submission" date="2017-12" db="EMBL/GenBank/DDBJ databases">
        <title>Phylogenetic diversity of female urinary microbiome.</title>
        <authorList>
            <person name="Thomas-White K."/>
            <person name="Wolfe A.J."/>
        </authorList>
    </citation>
    <scope>NUCLEOTIDE SEQUENCE [LARGE SCALE GENOMIC DNA]</scope>
    <source>
        <strain evidence="20 21">UMB0402</strain>
    </source>
</reference>
<comment type="caution">
    <text evidence="20">The sequence shown here is derived from an EMBL/GenBank/DDBJ whole genome shotgun (WGS) entry which is preliminary data.</text>
</comment>
<proteinExistence type="inferred from homology"/>
<dbReference type="STRING" id="33007.HMPREF3198_00695"/>
<feature type="transmembrane region" description="Helical" evidence="18">
    <location>
        <begin position="177"/>
        <end position="196"/>
    </location>
</feature>
<feature type="region of interest" description="Disordered" evidence="17">
    <location>
        <begin position="383"/>
        <end position="466"/>
    </location>
</feature>
<keyword evidence="4" id="KW-0813">Transport</keyword>
<dbReference type="GO" id="GO:0032977">
    <property type="term" value="F:membrane insertase activity"/>
    <property type="evidence" value="ECO:0007669"/>
    <property type="project" value="InterPro"/>
</dbReference>
<evidence type="ECO:0000256" key="8">
    <source>
        <dbReference type="ARBA" id="ARBA00022989"/>
    </source>
</evidence>
<evidence type="ECO:0000256" key="13">
    <source>
        <dbReference type="ARBA" id="ARBA00031538"/>
    </source>
</evidence>
<comment type="similarity">
    <text evidence="2">Belongs to the OXA1/ALB3/YidC family. Type 1 subfamily.</text>
</comment>
<evidence type="ECO:0000256" key="17">
    <source>
        <dbReference type="SAM" id="MobiDB-lite"/>
    </source>
</evidence>
<evidence type="ECO:0000256" key="5">
    <source>
        <dbReference type="ARBA" id="ARBA00022475"/>
    </source>
</evidence>
<dbReference type="InterPro" id="IPR028055">
    <property type="entry name" value="YidC/Oxa/ALB_C"/>
</dbReference>
<keyword evidence="6 16" id="KW-0812">Transmembrane</keyword>
<dbReference type="InterPro" id="IPR001708">
    <property type="entry name" value="YidC/ALB3/OXA1/COX18"/>
</dbReference>
<keyword evidence="8 18" id="KW-1133">Transmembrane helix</keyword>
<comment type="function">
    <text evidence="11">Required for the insertion and/or proper folding and/or complex formation of integral membrane proteins into the membrane. Involved in integration of membrane proteins that insert both dependently and independently of the Sec translocase complex, as well as at least some lipoproteins. Aids folding of multispanning membrane proteins.</text>
</comment>
<dbReference type="EMBL" id="PKKO01000001">
    <property type="protein sequence ID" value="PKY73086.1"/>
    <property type="molecule type" value="Genomic_DNA"/>
</dbReference>
<feature type="compositionally biased region" description="Polar residues" evidence="17">
    <location>
        <begin position="389"/>
        <end position="413"/>
    </location>
</feature>
<evidence type="ECO:0000256" key="12">
    <source>
        <dbReference type="ARBA" id="ARBA00026028"/>
    </source>
</evidence>
<dbReference type="InterPro" id="IPR047196">
    <property type="entry name" value="YidC_ALB_C"/>
</dbReference>
<evidence type="ECO:0000256" key="1">
    <source>
        <dbReference type="ARBA" id="ARBA00004651"/>
    </source>
</evidence>
<dbReference type="PANTHER" id="PTHR12428">
    <property type="entry name" value="OXA1"/>
    <property type="match status" value="1"/>
</dbReference>
<evidence type="ECO:0000256" key="6">
    <source>
        <dbReference type="ARBA" id="ARBA00022692"/>
    </source>
</evidence>
<accession>A0A2I1IPN1</accession>
<dbReference type="Pfam" id="PF02096">
    <property type="entry name" value="60KD_IMP"/>
    <property type="match status" value="1"/>
</dbReference>
<evidence type="ECO:0000256" key="14">
    <source>
        <dbReference type="ARBA" id="ARBA00033245"/>
    </source>
</evidence>
<evidence type="ECO:0000259" key="19">
    <source>
        <dbReference type="Pfam" id="PF02096"/>
    </source>
</evidence>
<keyword evidence="7" id="KW-0653">Protein transport</keyword>
<dbReference type="NCBIfam" id="NF002350">
    <property type="entry name" value="PRK01315.1"/>
    <property type="match status" value="1"/>
</dbReference>
<keyword evidence="21" id="KW-1185">Reference proteome</keyword>
<comment type="subcellular location">
    <subcellularLocation>
        <location evidence="1">Cell membrane</location>
        <topology evidence="1">Multi-pass membrane protein</topology>
    </subcellularLocation>
    <subcellularLocation>
        <location evidence="16">Membrane</location>
        <topology evidence="16">Multi-pass membrane protein</topology>
    </subcellularLocation>
</comment>